<evidence type="ECO:0000259" key="1">
    <source>
        <dbReference type="Pfam" id="PF12705"/>
    </source>
</evidence>
<gene>
    <name evidence="2" type="ORF">S06H3_34774</name>
</gene>
<dbReference type="EMBL" id="BARV01020909">
    <property type="protein sequence ID" value="GAI18805.1"/>
    <property type="molecule type" value="Genomic_DNA"/>
</dbReference>
<evidence type="ECO:0000313" key="2">
    <source>
        <dbReference type="EMBL" id="GAI18805.1"/>
    </source>
</evidence>
<sequence>MNYKLSPSDLTFLYGGCKRCFYQKVVNGIAQPSIPLPSIFSKIAGLLKDHYDGKPTNELHVNLPPGVVSHGEKHVRSQIIQLPHHESTCYINGRFDIVVSFKDGTYGVIDFKTSNPNTESVYLYIRQLHAYAYALEHPAPHALALAPITKLGLLYFYPSSISQESIERLSYEAEITWIEIRKDEESFLEFIDEVLDTLELPEPPECSPNCQWCKYIESQMNP</sequence>
<accession>X1MVR8</accession>
<dbReference type="Pfam" id="PF12705">
    <property type="entry name" value="PDDEXK_1"/>
    <property type="match status" value="1"/>
</dbReference>
<organism evidence="2">
    <name type="scientific">marine sediment metagenome</name>
    <dbReference type="NCBI Taxonomy" id="412755"/>
    <lineage>
        <taxon>unclassified sequences</taxon>
        <taxon>metagenomes</taxon>
        <taxon>ecological metagenomes</taxon>
    </lineage>
</organism>
<dbReference type="InterPro" id="IPR011604">
    <property type="entry name" value="PDDEXK-like_dom_sf"/>
</dbReference>
<reference evidence="2" key="1">
    <citation type="journal article" date="2014" name="Front. Microbiol.">
        <title>High frequency of phylogenetically diverse reductive dehalogenase-homologous genes in deep subseafloor sedimentary metagenomes.</title>
        <authorList>
            <person name="Kawai M."/>
            <person name="Futagami T."/>
            <person name="Toyoda A."/>
            <person name="Takaki Y."/>
            <person name="Nishi S."/>
            <person name="Hori S."/>
            <person name="Arai W."/>
            <person name="Tsubouchi T."/>
            <person name="Morono Y."/>
            <person name="Uchiyama I."/>
            <person name="Ito T."/>
            <person name="Fujiyama A."/>
            <person name="Inagaki F."/>
            <person name="Takami H."/>
        </authorList>
    </citation>
    <scope>NUCLEOTIDE SEQUENCE</scope>
    <source>
        <strain evidence="2">Expedition CK06-06</strain>
    </source>
</reference>
<comment type="caution">
    <text evidence="2">The sequence shown here is derived from an EMBL/GenBank/DDBJ whole genome shotgun (WGS) entry which is preliminary data.</text>
</comment>
<proteinExistence type="predicted"/>
<protein>
    <recommendedName>
        <fullName evidence="1">PD-(D/E)XK endonuclease-like domain-containing protein</fullName>
    </recommendedName>
</protein>
<name>X1MVR8_9ZZZZ</name>
<dbReference type="InterPro" id="IPR038726">
    <property type="entry name" value="PDDEXK_AddAB-type"/>
</dbReference>
<dbReference type="Gene3D" id="3.90.320.10">
    <property type="match status" value="1"/>
</dbReference>
<dbReference type="AlphaFoldDB" id="X1MVR8"/>
<feature type="domain" description="PD-(D/E)XK endonuclease-like" evidence="1">
    <location>
        <begin position="85"/>
        <end position="216"/>
    </location>
</feature>